<evidence type="ECO:0000256" key="1">
    <source>
        <dbReference type="SAM" id="SignalP"/>
    </source>
</evidence>
<accession>A0ABU7LSX4</accession>
<dbReference type="EMBL" id="JAZDRP010000007">
    <property type="protein sequence ID" value="MEE2526993.1"/>
    <property type="molecule type" value="Genomic_DNA"/>
</dbReference>
<proteinExistence type="predicted"/>
<comment type="caution">
    <text evidence="3">The sequence shown here is derived from an EMBL/GenBank/DDBJ whole genome shotgun (WGS) entry which is preliminary data.</text>
</comment>
<sequence>MMLRISGAIIFSALSVVLAAAPAHSFQNNSDFSEAFAAVEFRFSADAALVFAAGDYGGSTLADLDMRFEWEGISDNGWRWGAELGLHAQADSAREGFANQAGLTVPPQRSLTTGRYNGGVPETRQRAVAASQAALFLKTSWGDWRAGLTPGAAAAETVPMPTGSAYVRLDGGPLSPSYGAAIRTLNAASGLGPSLIYTSPRIVGLRASVSFTPETAYCAIDFCRSNETLPQLASSHLENLFEAGLSFDHTFIEAGRVRLGVNLVRAEPRSVRFAEDYQAVGLQARWSREDWHAGISALWSDNAVSNGGYEAVMAAVRRDAGLWSVGLEWAQASDDLLMETQDAYQLTVSRLVGEDFSVAFGLHEVDTEFTQFGPLVTGNSARNGTGAFLELVFNH</sequence>
<reference evidence="3 4" key="1">
    <citation type="submission" date="2024-01" db="EMBL/GenBank/DDBJ databases">
        <title>Hyphobacterium bacterium isolated from marine sediment.</title>
        <authorList>
            <person name="Zhao S."/>
        </authorList>
    </citation>
    <scope>NUCLEOTIDE SEQUENCE [LARGE SCALE GENOMIC DNA]</scope>
    <source>
        <strain evidence="4">HN65</strain>
    </source>
</reference>
<feature type="signal peptide" evidence="1">
    <location>
        <begin position="1"/>
        <end position="20"/>
    </location>
</feature>
<keyword evidence="4" id="KW-1185">Reference proteome</keyword>
<evidence type="ECO:0000259" key="2">
    <source>
        <dbReference type="Pfam" id="PF13609"/>
    </source>
</evidence>
<dbReference type="Gene3D" id="2.40.160.10">
    <property type="entry name" value="Porin"/>
    <property type="match status" value="1"/>
</dbReference>
<name>A0ABU7LSX4_9PROT</name>
<dbReference type="InterPro" id="IPR023614">
    <property type="entry name" value="Porin_dom_sf"/>
</dbReference>
<dbReference type="InterPro" id="IPR033900">
    <property type="entry name" value="Gram_neg_porin_domain"/>
</dbReference>
<dbReference type="SUPFAM" id="SSF56935">
    <property type="entry name" value="Porins"/>
    <property type="match status" value="1"/>
</dbReference>
<organism evidence="3 4">
    <name type="scientific">Hyphobacterium lacteum</name>
    <dbReference type="NCBI Taxonomy" id="3116575"/>
    <lineage>
        <taxon>Bacteria</taxon>
        <taxon>Pseudomonadati</taxon>
        <taxon>Pseudomonadota</taxon>
        <taxon>Alphaproteobacteria</taxon>
        <taxon>Maricaulales</taxon>
        <taxon>Maricaulaceae</taxon>
        <taxon>Hyphobacterium</taxon>
    </lineage>
</organism>
<evidence type="ECO:0000313" key="4">
    <source>
        <dbReference type="Proteomes" id="UP001354971"/>
    </source>
</evidence>
<dbReference type="Pfam" id="PF13609">
    <property type="entry name" value="Porin_4"/>
    <property type="match status" value="1"/>
</dbReference>
<feature type="chain" id="PRO_5046945461" description="Porin domain-containing protein" evidence="1">
    <location>
        <begin position="21"/>
        <end position="395"/>
    </location>
</feature>
<protein>
    <recommendedName>
        <fullName evidence="2">Porin domain-containing protein</fullName>
    </recommendedName>
</protein>
<evidence type="ECO:0000313" key="3">
    <source>
        <dbReference type="EMBL" id="MEE2526993.1"/>
    </source>
</evidence>
<dbReference type="Proteomes" id="UP001354971">
    <property type="component" value="Unassembled WGS sequence"/>
</dbReference>
<keyword evidence="1" id="KW-0732">Signal</keyword>
<dbReference type="RefSeq" id="WP_330199657.1">
    <property type="nucleotide sequence ID" value="NZ_JAZDRP010000007.1"/>
</dbReference>
<gene>
    <name evidence="3" type="ORF">V0U79_11485</name>
</gene>
<feature type="domain" description="Porin" evidence="2">
    <location>
        <begin position="16"/>
        <end position="366"/>
    </location>
</feature>